<keyword evidence="2" id="KW-0808">Transferase</keyword>
<organism evidence="2 3">
    <name type="scientific">Niastella koreensis</name>
    <dbReference type="NCBI Taxonomy" id="354356"/>
    <lineage>
        <taxon>Bacteria</taxon>
        <taxon>Pseudomonadati</taxon>
        <taxon>Bacteroidota</taxon>
        <taxon>Chitinophagia</taxon>
        <taxon>Chitinophagales</taxon>
        <taxon>Chitinophagaceae</taxon>
        <taxon>Niastella</taxon>
    </lineage>
</organism>
<keyword evidence="2" id="KW-0328">Glycosyltransferase</keyword>
<dbReference type="GO" id="GO:0016757">
    <property type="term" value="F:glycosyltransferase activity"/>
    <property type="evidence" value="ECO:0007669"/>
    <property type="project" value="UniProtKB-KW"/>
</dbReference>
<name>A0ABX3P321_9BACT</name>
<proteinExistence type="predicted"/>
<dbReference type="Gene3D" id="3.30.1310.20">
    <property type="entry name" value="PRTase-like"/>
    <property type="match status" value="1"/>
</dbReference>
<dbReference type="SUPFAM" id="SSF53271">
    <property type="entry name" value="PRTase-like"/>
    <property type="match status" value="1"/>
</dbReference>
<reference evidence="2 3" key="1">
    <citation type="submission" date="2016-04" db="EMBL/GenBank/DDBJ databases">
        <authorList>
            <person name="Chen L."/>
            <person name="Zhuang W."/>
            <person name="Wang G."/>
        </authorList>
    </citation>
    <scope>NUCLEOTIDE SEQUENCE [LARGE SCALE GENOMIC DNA]</scope>
    <source>
        <strain evidence="3">GR20</strain>
    </source>
</reference>
<comment type="caution">
    <text evidence="2">The sequence shown here is derived from an EMBL/GenBank/DDBJ whole genome shotgun (WGS) entry which is preliminary data.</text>
</comment>
<dbReference type="RefSeq" id="WP_014218142.1">
    <property type="nucleotide sequence ID" value="NZ_LWBO01000003.1"/>
</dbReference>
<sequence length="211" mass="23814">MFTNRKQAALQLAKALEKYSNQNVLVLGIARGGIETAYYIARQLNAELSFLIVRKLSHLQNPEYALGAMAEDGTVYYNPGHKTKISQEMLDNIEEQQQQEIERRKQVFRKVQVLPEINNRTIIIADDGIATGATIFAAIKMCKQKGAAKIIVAAPVCAKSTANELIKEADEVIMLTTPDQFMAVAQFYESFRDLSDQETLDFLKRWEKRAV</sequence>
<feature type="domain" description="Phosphoribosyltransferase" evidence="1">
    <location>
        <begin position="13"/>
        <end position="186"/>
    </location>
</feature>
<evidence type="ECO:0000259" key="1">
    <source>
        <dbReference type="Pfam" id="PF00156"/>
    </source>
</evidence>
<gene>
    <name evidence="2" type="ORF">A4D02_23275</name>
</gene>
<dbReference type="Gene3D" id="3.40.50.2020">
    <property type="match status" value="1"/>
</dbReference>
<dbReference type="EMBL" id="LWBO01000003">
    <property type="protein sequence ID" value="OQP53313.1"/>
    <property type="molecule type" value="Genomic_DNA"/>
</dbReference>
<dbReference type="InterPro" id="IPR000836">
    <property type="entry name" value="PRTase_dom"/>
</dbReference>
<keyword evidence="3" id="KW-1185">Reference proteome</keyword>
<dbReference type="Proteomes" id="UP000192277">
    <property type="component" value="Unassembled WGS sequence"/>
</dbReference>
<protein>
    <submittedName>
        <fullName evidence="2">Phosphoribosyltransferase</fullName>
    </submittedName>
</protein>
<evidence type="ECO:0000313" key="3">
    <source>
        <dbReference type="Proteomes" id="UP000192277"/>
    </source>
</evidence>
<dbReference type="CDD" id="cd06223">
    <property type="entry name" value="PRTases_typeI"/>
    <property type="match status" value="1"/>
</dbReference>
<evidence type="ECO:0000313" key="2">
    <source>
        <dbReference type="EMBL" id="OQP53313.1"/>
    </source>
</evidence>
<accession>A0ABX3P321</accession>
<dbReference type="InterPro" id="IPR029057">
    <property type="entry name" value="PRTase-like"/>
</dbReference>
<dbReference type="Pfam" id="PF00156">
    <property type="entry name" value="Pribosyltran"/>
    <property type="match status" value="1"/>
</dbReference>